<feature type="transmembrane region" description="Helical" evidence="1">
    <location>
        <begin position="36"/>
        <end position="54"/>
    </location>
</feature>
<name>A0A1F8EB56_9BACT</name>
<evidence type="ECO:0008006" key="4">
    <source>
        <dbReference type="Google" id="ProtNLM"/>
    </source>
</evidence>
<sequence length="115" mass="13245">MRKFAVQFVVVIHTLFFLAILACLPIAIIYPSSHKAILWFVGIVLVSQIPYRACVLTRVEQALRGDHAYHGTFLSHYLEHLFNVEVSDRVVNIFTAIYFITTILIAVFYRLNQAF</sequence>
<gene>
    <name evidence="2" type="ORF">A2735_00235</name>
</gene>
<reference evidence="2 3" key="1">
    <citation type="journal article" date="2016" name="Nat. Commun.">
        <title>Thousands of microbial genomes shed light on interconnected biogeochemical processes in an aquifer system.</title>
        <authorList>
            <person name="Anantharaman K."/>
            <person name="Brown C.T."/>
            <person name="Hug L.A."/>
            <person name="Sharon I."/>
            <person name="Castelle C.J."/>
            <person name="Probst A.J."/>
            <person name="Thomas B.C."/>
            <person name="Singh A."/>
            <person name="Wilkins M.J."/>
            <person name="Karaoz U."/>
            <person name="Brodie E.L."/>
            <person name="Williams K.H."/>
            <person name="Hubbard S.S."/>
            <person name="Banfield J.F."/>
        </authorList>
    </citation>
    <scope>NUCLEOTIDE SEQUENCE [LARGE SCALE GENOMIC DNA]</scope>
</reference>
<evidence type="ECO:0000313" key="3">
    <source>
        <dbReference type="Proteomes" id="UP000178520"/>
    </source>
</evidence>
<dbReference type="PROSITE" id="PS51257">
    <property type="entry name" value="PROKAR_LIPOPROTEIN"/>
    <property type="match status" value="1"/>
</dbReference>
<dbReference type="Proteomes" id="UP000178520">
    <property type="component" value="Unassembled WGS sequence"/>
</dbReference>
<evidence type="ECO:0000313" key="2">
    <source>
        <dbReference type="EMBL" id="OGM98124.1"/>
    </source>
</evidence>
<dbReference type="InterPro" id="IPR021218">
    <property type="entry name" value="DUF2784"/>
</dbReference>
<evidence type="ECO:0000256" key="1">
    <source>
        <dbReference type="SAM" id="Phobius"/>
    </source>
</evidence>
<dbReference type="AlphaFoldDB" id="A0A1F8EB56"/>
<dbReference type="EMBL" id="MGJA01000003">
    <property type="protein sequence ID" value="OGM98124.1"/>
    <property type="molecule type" value="Genomic_DNA"/>
</dbReference>
<dbReference type="Pfam" id="PF10861">
    <property type="entry name" value="DUF2784"/>
    <property type="match status" value="1"/>
</dbReference>
<keyword evidence="1" id="KW-1133">Transmembrane helix</keyword>
<organism evidence="2 3">
    <name type="scientific">Candidatus Yanofskybacteria bacterium RIFCSPHIGHO2_01_FULL_41_21</name>
    <dbReference type="NCBI Taxonomy" id="1802660"/>
    <lineage>
        <taxon>Bacteria</taxon>
        <taxon>Candidatus Yanofskyibacteriota</taxon>
    </lineage>
</organism>
<feature type="transmembrane region" description="Helical" evidence="1">
    <location>
        <begin position="7"/>
        <end position="30"/>
    </location>
</feature>
<feature type="transmembrane region" description="Helical" evidence="1">
    <location>
        <begin position="90"/>
        <end position="109"/>
    </location>
</feature>
<keyword evidence="1" id="KW-0472">Membrane</keyword>
<accession>A0A1F8EB56</accession>
<protein>
    <recommendedName>
        <fullName evidence="4">DUF2784 domain-containing protein</fullName>
    </recommendedName>
</protein>
<comment type="caution">
    <text evidence="2">The sequence shown here is derived from an EMBL/GenBank/DDBJ whole genome shotgun (WGS) entry which is preliminary data.</text>
</comment>
<proteinExistence type="predicted"/>
<dbReference type="STRING" id="1802660.A2735_00235"/>
<keyword evidence="1" id="KW-0812">Transmembrane</keyword>